<dbReference type="GO" id="GO:0005634">
    <property type="term" value="C:nucleus"/>
    <property type="evidence" value="ECO:0007669"/>
    <property type="project" value="TreeGrafter"/>
</dbReference>
<evidence type="ECO:0000256" key="1">
    <source>
        <dbReference type="SAM" id="MobiDB-lite"/>
    </source>
</evidence>
<feature type="compositionally biased region" description="Basic and acidic residues" evidence="1">
    <location>
        <begin position="1"/>
        <end position="11"/>
    </location>
</feature>
<feature type="compositionally biased region" description="Basic residues" evidence="1">
    <location>
        <begin position="94"/>
        <end position="106"/>
    </location>
</feature>
<dbReference type="AlphaFoldDB" id="A0A091TWY5"/>
<accession>A0A091TWY5</accession>
<feature type="non-terminal residue" evidence="2">
    <location>
        <position position="1"/>
    </location>
</feature>
<evidence type="ECO:0000313" key="3">
    <source>
        <dbReference type="Proteomes" id="UP000054150"/>
    </source>
</evidence>
<feature type="region of interest" description="Disordered" evidence="1">
    <location>
        <begin position="94"/>
        <end position="127"/>
    </location>
</feature>
<name>A0A091TWY5_PELCR</name>
<dbReference type="GO" id="GO:0051983">
    <property type="term" value="P:regulation of chromosome segregation"/>
    <property type="evidence" value="ECO:0007669"/>
    <property type="project" value="TreeGrafter"/>
</dbReference>
<dbReference type="GO" id="GO:0005694">
    <property type="term" value="C:chromosome"/>
    <property type="evidence" value="ECO:0007669"/>
    <property type="project" value="TreeGrafter"/>
</dbReference>
<dbReference type="EMBL" id="KK489663">
    <property type="protein sequence ID" value="KFQ63086.1"/>
    <property type="molecule type" value="Genomic_DNA"/>
</dbReference>
<feature type="non-terminal residue" evidence="2">
    <location>
        <position position="148"/>
    </location>
</feature>
<dbReference type="PANTHER" id="PTHR21603">
    <property type="entry name" value="ANTIGEN KI-67-LIKE PROTEIN"/>
    <property type="match status" value="1"/>
</dbReference>
<organism evidence="2 3">
    <name type="scientific">Pelecanus crispus</name>
    <name type="common">Dalmatian pelican</name>
    <dbReference type="NCBI Taxonomy" id="36300"/>
    <lineage>
        <taxon>Eukaryota</taxon>
        <taxon>Metazoa</taxon>
        <taxon>Chordata</taxon>
        <taxon>Craniata</taxon>
        <taxon>Vertebrata</taxon>
        <taxon>Euteleostomi</taxon>
        <taxon>Archelosauria</taxon>
        <taxon>Archosauria</taxon>
        <taxon>Dinosauria</taxon>
        <taxon>Saurischia</taxon>
        <taxon>Theropoda</taxon>
        <taxon>Coelurosauria</taxon>
        <taxon>Aves</taxon>
        <taxon>Neognathae</taxon>
        <taxon>Neoaves</taxon>
        <taxon>Aequornithes</taxon>
        <taxon>Pelecaniformes</taxon>
        <taxon>Pelecanidae</taxon>
        <taxon>Pelecanus</taxon>
    </lineage>
</organism>
<feature type="region of interest" description="Disordered" evidence="1">
    <location>
        <begin position="1"/>
        <end position="24"/>
    </location>
</feature>
<protein>
    <submittedName>
        <fullName evidence="2">Antigen KI-67</fullName>
    </submittedName>
</protein>
<dbReference type="PANTHER" id="PTHR21603:SF17">
    <property type="entry name" value="PROLIFERATION MARKER PROTEIN KI-67"/>
    <property type="match status" value="1"/>
</dbReference>
<dbReference type="Proteomes" id="UP000054150">
    <property type="component" value="Unassembled WGS sequence"/>
</dbReference>
<gene>
    <name evidence="2" type="ORF">N334_12577</name>
</gene>
<reference evidence="2 3" key="1">
    <citation type="submission" date="2014-04" db="EMBL/GenBank/DDBJ databases">
        <title>Genome evolution of avian class.</title>
        <authorList>
            <person name="Zhang G."/>
            <person name="Li C."/>
        </authorList>
    </citation>
    <scope>NUCLEOTIDE SEQUENCE [LARGE SCALE GENOMIC DNA]</scope>
    <source>
        <strain evidence="2">BGI_N334</strain>
    </source>
</reference>
<keyword evidence="3" id="KW-1185">Reference proteome</keyword>
<evidence type="ECO:0000313" key="2">
    <source>
        <dbReference type="EMBL" id="KFQ63086.1"/>
    </source>
</evidence>
<sequence length="148" mass="15946">VEDVNTKEKNGARVKTPKSSRINQDDKTFLTATPDKLTRSAQLALKVTPMKRRSGAVAVINAKRRSGASSANLLVAKSWAEVVKLGVARPQSKAVKKSVRKGRSLKKITQSPKTPERKIKGHFSTGHAESPATIVVGRAYSATLRMAG</sequence>
<proteinExistence type="predicted"/>
<dbReference type="GO" id="GO:0007088">
    <property type="term" value="P:regulation of mitotic nuclear division"/>
    <property type="evidence" value="ECO:0007669"/>
    <property type="project" value="TreeGrafter"/>
</dbReference>